<dbReference type="InterPro" id="IPR000863">
    <property type="entry name" value="Sulfotransferase_dom"/>
</dbReference>
<keyword evidence="4 5" id="KW-0808">Transferase</keyword>
<evidence type="ECO:0000259" key="6">
    <source>
        <dbReference type="Pfam" id="PF00685"/>
    </source>
</evidence>
<dbReference type="Proteomes" id="UP000694422">
    <property type="component" value="Unplaced"/>
</dbReference>
<evidence type="ECO:0000256" key="1">
    <source>
        <dbReference type="ARBA" id="ARBA00004496"/>
    </source>
</evidence>
<dbReference type="FunFam" id="3.40.50.300:FF:000433">
    <property type="entry name" value="Estrogen sulfotransferase"/>
    <property type="match status" value="1"/>
</dbReference>
<dbReference type="GO" id="GO:0008146">
    <property type="term" value="F:sulfotransferase activity"/>
    <property type="evidence" value="ECO:0007669"/>
    <property type="project" value="InterPro"/>
</dbReference>
<reference evidence="7" key="2">
    <citation type="submission" date="2025-09" db="UniProtKB">
        <authorList>
            <consortium name="Ensembl"/>
        </authorList>
    </citation>
    <scope>IDENTIFICATION</scope>
</reference>
<dbReference type="EC" id="2.8.2.-" evidence="5"/>
<evidence type="ECO:0000256" key="4">
    <source>
        <dbReference type="ARBA" id="ARBA00022679"/>
    </source>
</evidence>
<protein>
    <recommendedName>
        <fullName evidence="5">Sulfotransferase</fullName>
        <ecNumber evidence="5">2.8.2.-</ecNumber>
    </recommendedName>
</protein>
<keyword evidence="3" id="KW-0963">Cytoplasm</keyword>
<evidence type="ECO:0000256" key="3">
    <source>
        <dbReference type="ARBA" id="ARBA00022490"/>
    </source>
</evidence>
<dbReference type="Gene3D" id="3.40.50.300">
    <property type="entry name" value="P-loop containing nucleotide triphosphate hydrolases"/>
    <property type="match status" value="1"/>
</dbReference>
<accession>A0A8C9PXB4</accession>
<dbReference type="PANTHER" id="PTHR11783">
    <property type="entry name" value="SULFOTRANSFERASE SULT"/>
    <property type="match status" value="1"/>
</dbReference>
<dbReference type="InterPro" id="IPR027417">
    <property type="entry name" value="P-loop_NTPase"/>
</dbReference>
<evidence type="ECO:0000313" key="7">
    <source>
        <dbReference type="Ensembl" id="ENSSDAP00000016912.1"/>
    </source>
</evidence>
<keyword evidence="8" id="KW-1185">Reference proteome</keyword>
<dbReference type="Pfam" id="PF00685">
    <property type="entry name" value="Sulfotransfer_1"/>
    <property type="match status" value="1"/>
</dbReference>
<proteinExistence type="inferred from homology"/>
<evidence type="ECO:0000313" key="8">
    <source>
        <dbReference type="Proteomes" id="UP000694422"/>
    </source>
</evidence>
<reference evidence="7" key="1">
    <citation type="submission" date="2025-08" db="UniProtKB">
        <authorList>
            <consortium name="Ensembl"/>
        </authorList>
    </citation>
    <scope>IDENTIFICATION</scope>
</reference>
<organism evidence="7 8">
    <name type="scientific">Spermophilus dauricus</name>
    <name type="common">Daurian ground squirrel</name>
    <dbReference type="NCBI Taxonomy" id="99837"/>
    <lineage>
        <taxon>Eukaryota</taxon>
        <taxon>Metazoa</taxon>
        <taxon>Chordata</taxon>
        <taxon>Craniata</taxon>
        <taxon>Vertebrata</taxon>
        <taxon>Euteleostomi</taxon>
        <taxon>Mammalia</taxon>
        <taxon>Eutheria</taxon>
        <taxon>Euarchontoglires</taxon>
        <taxon>Glires</taxon>
        <taxon>Rodentia</taxon>
        <taxon>Sciuromorpha</taxon>
        <taxon>Sciuridae</taxon>
        <taxon>Xerinae</taxon>
        <taxon>Marmotini</taxon>
        <taxon>Spermophilus</taxon>
    </lineage>
</organism>
<evidence type="ECO:0000256" key="2">
    <source>
        <dbReference type="ARBA" id="ARBA00005771"/>
    </source>
</evidence>
<comment type="subcellular location">
    <subcellularLocation>
        <location evidence="1">Cytoplasm</location>
    </subcellularLocation>
</comment>
<dbReference type="GO" id="GO:0005737">
    <property type="term" value="C:cytoplasm"/>
    <property type="evidence" value="ECO:0007669"/>
    <property type="project" value="UniProtKB-SubCell"/>
</dbReference>
<feature type="domain" description="Sulfotransferase" evidence="6">
    <location>
        <begin position="69"/>
        <end position="312"/>
    </location>
</feature>
<dbReference type="Ensembl" id="ENSSDAT00000019223.1">
    <property type="protein sequence ID" value="ENSSDAP00000016912.1"/>
    <property type="gene ID" value="ENSSDAG00000014893.1"/>
</dbReference>
<comment type="similarity">
    <text evidence="2 5">Belongs to the sulfotransferase 1 family.</text>
</comment>
<dbReference type="AlphaFoldDB" id="A0A8C9PXB4"/>
<name>A0A8C9PXB4_SPEDA</name>
<sequence length="385" mass="44608">MILLTLLQSPVSQYVSQHPVVATAGTPAPRTELITMTDDYLWFEGLPFPVIGYSYEVLKEAGSQFVIKDEDTVLVTYPKSGTNWLVEILCLIHSHGDTKWIQSVPTWERSPWIETDEGYKLLNEREGPRLMSSHLPFHLFPKSLFTSKAKVIYIMRNPKDVLVSGYYHWTMAKLCKQPESLEQYFQWFMQGNVSYGSWFEHIRGWMSMRHRENVLLLSYEELQKDPRSAIERICQFLGKKLTPEELDSVLKNSSFQVMKQNKMSNFEMVPEALFTRPFLITRKGISGDWKNHLTVAQAEAFDKVYQEKMAGFPKGLFPWEWHTPCTQHNQVCFTAGHPLPLPLPSFIPPWFIFKTPPNLFPFSFPASAYEIKCTTIDLLSLTYLT</sequence>
<dbReference type="SUPFAM" id="SSF52540">
    <property type="entry name" value="P-loop containing nucleoside triphosphate hydrolases"/>
    <property type="match status" value="1"/>
</dbReference>
<evidence type="ECO:0000256" key="5">
    <source>
        <dbReference type="RuleBase" id="RU361155"/>
    </source>
</evidence>